<evidence type="ECO:0000256" key="5">
    <source>
        <dbReference type="RuleBase" id="RU000535"/>
    </source>
</evidence>
<sequence length="90" mass="9855">MNIKPIGERVLLKPIKKEEKTKSGILLSSKSSNTDTQNQAEVIALGKGEKLEGIKVGDKVIFNKFSGNEIEDEDIKYLIVNADDILAIIG</sequence>
<dbReference type="AlphaFoldDB" id="A0A0M1VSH0"/>
<accession>A0A0M1VSH0</accession>
<dbReference type="InterPro" id="IPR011032">
    <property type="entry name" value="GroES-like_sf"/>
</dbReference>
<dbReference type="GO" id="GO:0044183">
    <property type="term" value="F:protein folding chaperone"/>
    <property type="evidence" value="ECO:0007669"/>
    <property type="project" value="InterPro"/>
</dbReference>
<proteinExistence type="inferred from homology"/>
<dbReference type="GO" id="GO:0051082">
    <property type="term" value="F:unfolded protein binding"/>
    <property type="evidence" value="ECO:0007669"/>
    <property type="project" value="TreeGrafter"/>
</dbReference>
<dbReference type="PANTHER" id="PTHR10772">
    <property type="entry name" value="10 KDA HEAT SHOCK PROTEIN"/>
    <property type="match status" value="1"/>
</dbReference>
<dbReference type="GO" id="GO:0046872">
    <property type="term" value="F:metal ion binding"/>
    <property type="evidence" value="ECO:0007669"/>
    <property type="project" value="TreeGrafter"/>
</dbReference>
<comment type="caution">
    <text evidence="6">The sequence shown here is derived from an EMBL/GenBank/DDBJ whole genome shotgun (WGS) entry which is preliminary data.</text>
</comment>
<organism evidence="6 7">
    <name type="scientific">Fusobacterium vincentii 4_1_13</name>
    <dbReference type="NCBI Taxonomy" id="469606"/>
    <lineage>
        <taxon>Bacteria</taxon>
        <taxon>Fusobacteriati</taxon>
        <taxon>Fusobacteriota</taxon>
        <taxon>Fusobacteriia</taxon>
        <taxon>Fusobacteriales</taxon>
        <taxon>Fusobacteriaceae</taxon>
        <taxon>Fusobacterium</taxon>
    </lineage>
</organism>
<comment type="similarity">
    <text evidence="1 4 5">Belongs to the GroES chaperonin family.</text>
</comment>
<dbReference type="CDD" id="cd00320">
    <property type="entry name" value="cpn10"/>
    <property type="match status" value="1"/>
</dbReference>
<comment type="subunit">
    <text evidence="4">Heptamer of 7 subunits arranged in a ring. Interacts with the chaperonin GroEL.</text>
</comment>
<dbReference type="eggNOG" id="COG0234">
    <property type="taxonomic scope" value="Bacteria"/>
</dbReference>
<evidence type="ECO:0000256" key="4">
    <source>
        <dbReference type="HAMAP-Rule" id="MF_00580"/>
    </source>
</evidence>
<dbReference type="Gene3D" id="2.30.33.40">
    <property type="entry name" value="GroES chaperonin"/>
    <property type="match status" value="1"/>
</dbReference>
<keyword evidence="3 4" id="KW-0143">Chaperone</keyword>
<evidence type="ECO:0000313" key="6">
    <source>
        <dbReference type="EMBL" id="EEO39510.1"/>
    </source>
</evidence>
<dbReference type="HAMAP" id="MF_00580">
    <property type="entry name" value="CH10"/>
    <property type="match status" value="1"/>
</dbReference>
<evidence type="ECO:0000256" key="3">
    <source>
        <dbReference type="ARBA" id="ARBA00023186"/>
    </source>
</evidence>
<protein>
    <recommendedName>
        <fullName evidence="4">Co-chaperonin GroES</fullName>
    </recommendedName>
    <alternativeName>
        <fullName evidence="4">10 kDa chaperonin</fullName>
    </alternativeName>
    <alternativeName>
        <fullName evidence="4">Chaperonin-10</fullName>
        <shortName evidence="4">Cpn10</shortName>
    </alternativeName>
</protein>
<dbReference type="GO" id="GO:0051087">
    <property type="term" value="F:protein-folding chaperone binding"/>
    <property type="evidence" value="ECO:0007669"/>
    <property type="project" value="TreeGrafter"/>
</dbReference>
<evidence type="ECO:0000313" key="7">
    <source>
        <dbReference type="Proteomes" id="UP000004925"/>
    </source>
</evidence>
<comment type="function">
    <text evidence="4 5">Together with the chaperonin GroEL, plays an essential role in assisting protein folding. The GroEL-GroES system forms a nano-cage that allows encapsulation of the non-native substrate proteins and provides a physical environment optimized to promote and accelerate protein folding. GroES binds to the apical surface of the GroEL ring, thereby capping the opening of the GroEL channel.</text>
</comment>
<dbReference type="Proteomes" id="UP000004925">
    <property type="component" value="Unassembled WGS sequence"/>
</dbReference>
<evidence type="ECO:0000256" key="1">
    <source>
        <dbReference type="ARBA" id="ARBA00006975"/>
    </source>
</evidence>
<dbReference type="FunFam" id="2.30.33.40:FF:000010">
    <property type="entry name" value="10 kDa chaperonin"/>
    <property type="match status" value="1"/>
</dbReference>
<dbReference type="PROSITE" id="PS00681">
    <property type="entry name" value="CHAPERONINS_CPN10"/>
    <property type="match status" value="1"/>
</dbReference>
<dbReference type="PANTHER" id="PTHR10772:SF63">
    <property type="entry name" value="20 KDA CHAPERONIN, CHLOROPLASTIC"/>
    <property type="match status" value="1"/>
</dbReference>
<dbReference type="Pfam" id="PF00166">
    <property type="entry name" value="Cpn10"/>
    <property type="match status" value="1"/>
</dbReference>
<comment type="subcellular location">
    <subcellularLocation>
        <location evidence="4">Cytoplasm</location>
    </subcellularLocation>
</comment>
<dbReference type="PRINTS" id="PR00297">
    <property type="entry name" value="CHAPERONIN10"/>
</dbReference>
<dbReference type="SMART" id="SM00883">
    <property type="entry name" value="Cpn10"/>
    <property type="match status" value="1"/>
</dbReference>
<dbReference type="EMBL" id="ACDE02000013">
    <property type="protein sequence ID" value="EEO39510.1"/>
    <property type="molecule type" value="Genomic_DNA"/>
</dbReference>
<reference evidence="6 7" key="1">
    <citation type="submission" date="2011-10" db="EMBL/GenBank/DDBJ databases">
        <title>The Genome Sequence of Fusobacterium sp. 4_1_13.</title>
        <authorList>
            <consortium name="The Broad Institute Genome Sequencing Platform"/>
            <person name="Earl A."/>
            <person name="Ward D."/>
            <person name="Feldgarden M."/>
            <person name="Gevers D."/>
            <person name="Strauss J."/>
            <person name="Ambrose C."/>
            <person name="Allen-Vercoe E."/>
            <person name="Young S.K."/>
            <person name="Zeng Q."/>
            <person name="Gargeya S."/>
            <person name="Fitzgerald M."/>
            <person name="Haas B."/>
            <person name="Abouelleil A."/>
            <person name="Alvarado L."/>
            <person name="Arachchi H.M."/>
            <person name="Berlin A."/>
            <person name="Brown A."/>
            <person name="Chapman S.B."/>
            <person name="Chen Z."/>
            <person name="Dunbar C."/>
            <person name="Freedman E."/>
            <person name="Gearin G."/>
            <person name="Goldberg J."/>
            <person name="Griggs A."/>
            <person name="Gujja S."/>
            <person name="Heiman D."/>
            <person name="Howarth C."/>
            <person name="Larson L."/>
            <person name="Lui A."/>
            <person name="MacDonald P.J."/>
            <person name="Montmayeur A."/>
            <person name="Murphy C."/>
            <person name="Neiman D."/>
            <person name="Pearson M."/>
            <person name="Priest M."/>
            <person name="Roberts A."/>
            <person name="Saif S."/>
            <person name="Shea T."/>
            <person name="Shenoy N."/>
            <person name="Sisk P."/>
            <person name="Stolte C."/>
            <person name="Sykes S."/>
            <person name="Wortman J."/>
            <person name="Nusbaum C."/>
            <person name="Birren B."/>
        </authorList>
    </citation>
    <scope>NUCLEOTIDE SEQUENCE [LARGE SCALE GENOMIC DNA]</scope>
    <source>
        <strain evidence="6 7">4_1_13</strain>
    </source>
</reference>
<keyword evidence="2 4" id="KW-0963">Cytoplasm</keyword>
<dbReference type="InterPro" id="IPR020818">
    <property type="entry name" value="Chaperonin_GroES"/>
</dbReference>
<dbReference type="GO" id="GO:0005524">
    <property type="term" value="F:ATP binding"/>
    <property type="evidence" value="ECO:0007669"/>
    <property type="project" value="InterPro"/>
</dbReference>
<name>A0A0M1VSH0_FUSVC</name>
<dbReference type="RefSeq" id="WP_008797494.1">
    <property type="nucleotide sequence ID" value="NZ_KQ235735.1"/>
</dbReference>
<gene>
    <name evidence="4" type="primary">groES</name>
    <name evidence="4" type="synonym">groS</name>
    <name evidence="6" type="ORF">FSCG_00223</name>
</gene>
<evidence type="ECO:0000256" key="2">
    <source>
        <dbReference type="ARBA" id="ARBA00022490"/>
    </source>
</evidence>
<dbReference type="InterPro" id="IPR037124">
    <property type="entry name" value="Chaperonin_GroES_sf"/>
</dbReference>
<dbReference type="GO" id="GO:0005737">
    <property type="term" value="C:cytoplasm"/>
    <property type="evidence" value="ECO:0007669"/>
    <property type="project" value="UniProtKB-SubCell"/>
</dbReference>
<dbReference type="InterPro" id="IPR018369">
    <property type="entry name" value="Chaprnonin_Cpn10_CS"/>
</dbReference>
<dbReference type="HOGENOM" id="CLU_132825_2_3_0"/>
<dbReference type="SUPFAM" id="SSF50129">
    <property type="entry name" value="GroES-like"/>
    <property type="match status" value="1"/>
</dbReference>